<dbReference type="Gene3D" id="1.10.287.950">
    <property type="entry name" value="Methyl-accepting chemotaxis protein"/>
    <property type="match status" value="1"/>
</dbReference>
<dbReference type="PANTHER" id="PTHR32089:SF119">
    <property type="entry name" value="METHYL-ACCEPTING CHEMOTAXIS PROTEIN CTPL"/>
    <property type="match status" value="1"/>
</dbReference>
<keyword evidence="3 7" id="KW-1133">Transmembrane helix</keyword>
<keyword evidence="10" id="KW-1185">Reference proteome</keyword>
<feature type="transmembrane region" description="Helical" evidence="7">
    <location>
        <begin position="34"/>
        <end position="55"/>
    </location>
</feature>
<evidence type="ECO:0000313" key="9">
    <source>
        <dbReference type="EMBL" id="MBB6541884.1"/>
    </source>
</evidence>
<evidence type="ECO:0000256" key="3">
    <source>
        <dbReference type="ARBA" id="ARBA00022989"/>
    </source>
</evidence>
<dbReference type="GO" id="GO:0006935">
    <property type="term" value="P:chemotaxis"/>
    <property type="evidence" value="ECO:0007669"/>
    <property type="project" value="UniProtKB-ARBA"/>
</dbReference>
<feature type="transmembrane region" description="Helical" evidence="7">
    <location>
        <begin position="9"/>
        <end position="28"/>
    </location>
</feature>
<accession>A0A7X0NEB9</accession>
<comment type="caution">
    <text evidence="9">The sequence shown here is derived from an EMBL/GenBank/DDBJ whole genome shotgun (WGS) entry which is preliminary data.</text>
</comment>
<dbReference type="SUPFAM" id="SSF58104">
    <property type="entry name" value="Methyl-accepting chemotaxis protein (MCP) signaling domain"/>
    <property type="match status" value="1"/>
</dbReference>
<keyword evidence="4 7" id="KW-0472">Membrane</keyword>
<gene>
    <name evidence="9" type="ORF">HNQ55_000358</name>
</gene>
<dbReference type="SMART" id="SM00283">
    <property type="entry name" value="MA"/>
    <property type="match status" value="1"/>
</dbReference>
<evidence type="ECO:0000256" key="6">
    <source>
        <dbReference type="PROSITE-ProRule" id="PRU00284"/>
    </source>
</evidence>
<sequence length="388" mass="41080">MLNRLSIKLLLPTLVVGVLATVTVLLFASEMSKLGVVFLLFGTIVGQLVVSFIFTTQQLTSRIEKLQHYLNLVVSTDQAPTSSLVDDKTDDLAKVTNDLSGFIENLSDVINEIKHESEILRQGSSSLTSQISDSVIAVDNSSEQIALMANSIDEVAATSATLSQSATQMSDSANQVAEILAQGTNASNTSQATIARFAEEVAVMVDDLALLQEEAAKIGSVLDVIRGIADQTNLLALNAAIEAARAGEQGRGFAVVADEVRALAHRTQESTVVIQSMVEGLQSKSNNAVTAIARGQELTKDSLSQSQDVVTALSKVGGVFTEVNQLIEQMASGTEQQQKSTASINDNMAEIVSLSADVTAGLSVVAEHAEQQKATTEEVDTTLNRICV</sequence>
<dbReference type="EMBL" id="JACHHU010000001">
    <property type="protein sequence ID" value="MBB6541884.1"/>
    <property type="molecule type" value="Genomic_DNA"/>
</dbReference>
<evidence type="ECO:0000259" key="8">
    <source>
        <dbReference type="PROSITE" id="PS50111"/>
    </source>
</evidence>
<dbReference type="InterPro" id="IPR004089">
    <property type="entry name" value="MCPsignal_dom"/>
</dbReference>
<dbReference type="GO" id="GO:0016020">
    <property type="term" value="C:membrane"/>
    <property type="evidence" value="ECO:0007669"/>
    <property type="project" value="UniProtKB-SubCell"/>
</dbReference>
<name>A0A7X0NEB9_9GAMM</name>
<dbReference type="RefSeq" id="WP_184421714.1">
    <property type="nucleotide sequence ID" value="NZ_AP027362.1"/>
</dbReference>
<keyword evidence="2 7" id="KW-0812">Transmembrane</keyword>
<proteinExistence type="predicted"/>
<evidence type="ECO:0000313" key="10">
    <source>
        <dbReference type="Proteomes" id="UP000537141"/>
    </source>
</evidence>
<evidence type="ECO:0000256" key="7">
    <source>
        <dbReference type="SAM" id="Phobius"/>
    </source>
</evidence>
<comment type="subcellular location">
    <subcellularLocation>
        <location evidence="1">Membrane</location>
        <topology evidence="1">Multi-pass membrane protein</topology>
    </subcellularLocation>
</comment>
<dbReference type="Proteomes" id="UP000537141">
    <property type="component" value="Unassembled WGS sequence"/>
</dbReference>
<dbReference type="AlphaFoldDB" id="A0A7X0NEB9"/>
<keyword evidence="5 6" id="KW-0807">Transducer</keyword>
<evidence type="ECO:0000256" key="4">
    <source>
        <dbReference type="ARBA" id="ARBA00023136"/>
    </source>
</evidence>
<evidence type="ECO:0000256" key="1">
    <source>
        <dbReference type="ARBA" id="ARBA00004141"/>
    </source>
</evidence>
<reference evidence="9 10" key="1">
    <citation type="submission" date="2020-08" db="EMBL/GenBank/DDBJ databases">
        <title>Genomic Encyclopedia of Type Strains, Phase IV (KMG-IV): sequencing the most valuable type-strain genomes for metagenomic binning, comparative biology and taxonomic classification.</title>
        <authorList>
            <person name="Goeker M."/>
        </authorList>
    </citation>
    <scope>NUCLEOTIDE SEQUENCE [LARGE SCALE GENOMIC DNA]</scope>
    <source>
        <strain evidence="9 10">DSM 26287</strain>
    </source>
</reference>
<dbReference type="Pfam" id="PF00015">
    <property type="entry name" value="MCPsignal"/>
    <property type="match status" value="1"/>
</dbReference>
<dbReference type="GO" id="GO:0007165">
    <property type="term" value="P:signal transduction"/>
    <property type="evidence" value="ECO:0007669"/>
    <property type="project" value="UniProtKB-KW"/>
</dbReference>
<protein>
    <submittedName>
        <fullName evidence="9">Methyl-accepting chemotaxis protein</fullName>
    </submittedName>
</protein>
<feature type="domain" description="Methyl-accepting transducer" evidence="8">
    <location>
        <begin position="116"/>
        <end position="352"/>
    </location>
</feature>
<dbReference type="PANTHER" id="PTHR32089">
    <property type="entry name" value="METHYL-ACCEPTING CHEMOTAXIS PROTEIN MCPB"/>
    <property type="match status" value="1"/>
</dbReference>
<evidence type="ECO:0000256" key="5">
    <source>
        <dbReference type="ARBA" id="ARBA00023224"/>
    </source>
</evidence>
<organism evidence="9 10">
    <name type="scientific">Thalassotalea piscium</name>
    <dbReference type="NCBI Taxonomy" id="1230533"/>
    <lineage>
        <taxon>Bacteria</taxon>
        <taxon>Pseudomonadati</taxon>
        <taxon>Pseudomonadota</taxon>
        <taxon>Gammaproteobacteria</taxon>
        <taxon>Alteromonadales</taxon>
        <taxon>Colwelliaceae</taxon>
        <taxon>Thalassotalea</taxon>
    </lineage>
</organism>
<evidence type="ECO:0000256" key="2">
    <source>
        <dbReference type="ARBA" id="ARBA00022692"/>
    </source>
</evidence>
<dbReference type="PROSITE" id="PS50111">
    <property type="entry name" value="CHEMOTAXIS_TRANSDUC_2"/>
    <property type="match status" value="1"/>
</dbReference>